<evidence type="ECO:0000313" key="4">
    <source>
        <dbReference type="Proteomes" id="UP000641152"/>
    </source>
</evidence>
<keyword evidence="4" id="KW-1185">Reference proteome</keyword>
<dbReference type="RefSeq" id="WP_192393416.1">
    <property type="nucleotide sequence ID" value="NZ_CAJHIU010000001.1"/>
</dbReference>
<feature type="transmembrane region" description="Helical" evidence="1">
    <location>
        <begin position="596"/>
        <end position="621"/>
    </location>
</feature>
<dbReference type="EMBL" id="JACXST010000001">
    <property type="protein sequence ID" value="MBD9360703.1"/>
    <property type="molecule type" value="Genomic_DNA"/>
</dbReference>
<protein>
    <submittedName>
        <fullName evidence="3">VanZ family protein</fullName>
    </submittedName>
</protein>
<feature type="transmembrane region" description="Helical" evidence="1">
    <location>
        <begin position="758"/>
        <end position="780"/>
    </location>
</feature>
<accession>A0ABR9DCA9</accession>
<gene>
    <name evidence="3" type="primary">vanZ</name>
    <name evidence="3" type="ORF">EBB_09160</name>
</gene>
<evidence type="ECO:0000259" key="2">
    <source>
        <dbReference type="Pfam" id="PF04892"/>
    </source>
</evidence>
<organism evidence="3 4">
    <name type="scientific">Methylomonas fluvii</name>
    <dbReference type="NCBI Taxonomy" id="1854564"/>
    <lineage>
        <taxon>Bacteria</taxon>
        <taxon>Pseudomonadati</taxon>
        <taxon>Pseudomonadota</taxon>
        <taxon>Gammaproteobacteria</taxon>
        <taxon>Methylococcales</taxon>
        <taxon>Methylococcaceae</taxon>
        <taxon>Methylomonas</taxon>
    </lineage>
</organism>
<dbReference type="InterPro" id="IPR006976">
    <property type="entry name" value="VanZ-like"/>
</dbReference>
<evidence type="ECO:0000313" key="3">
    <source>
        <dbReference type="EMBL" id="MBD9360703.1"/>
    </source>
</evidence>
<feature type="transmembrane region" description="Helical" evidence="1">
    <location>
        <begin position="520"/>
        <end position="542"/>
    </location>
</feature>
<feature type="transmembrane region" description="Helical" evidence="1">
    <location>
        <begin position="628"/>
        <end position="650"/>
    </location>
</feature>
<proteinExistence type="predicted"/>
<feature type="transmembrane region" description="Helical" evidence="1">
    <location>
        <begin position="236"/>
        <end position="254"/>
    </location>
</feature>
<feature type="transmembrane region" description="Helical" evidence="1">
    <location>
        <begin position="54"/>
        <end position="74"/>
    </location>
</feature>
<keyword evidence="1" id="KW-0812">Transmembrane</keyword>
<feature type="transmembrane region" description="Helical" evidence="1">
    <location>
        <begin position="112"/>
        <end position="133"/>
    </location>
</feature>
<evidence type="ECO:0000256" key="1">
    <source>
        <dbReference type="SAM" id="Phobius"/>
    </source>
</evidence>
<feature type="domain" description="VanZ-like" evidence="2">
    <location>
        <begin position="158"/>
        <end position="275"/>
    </location>
</feature>
<dbReference type="PANTHER" id="PTHR36834:SF1">
    <property type="entry name" value="INTEGRAL MEMBRANE PROTEIN"/>
    <property type="match status" value="1"/>
</dbReference>
<reference evidence="3 4" key="1">
    <citation type="submission" date="2020-09" db="EMBL/GenBank/DDBJ databases">
        <title>Methylomonas albis sp. nov. and Methylomonas fluvii sp. nov.: Two cold-adapted methanotrophs from the River Elbe and an amended description of Methylovulum psychrotolerans strain Eb1.</title>
        <authorList>
            <person name="Bussmann I.K."/>
            <person name="Klings K.-W."/>
            <person name="Warnstedt J."/>
            <person name="Hoppert M."/>
            <person name="Saborowski A."/>
            <person name="Horn F."/>
            <person name="Liebner S."/>
        </authorList>
    </citation>
    <scope>NUCLEOTIDE SEQUENCE [LARGE SCALE GENOMIC DNA]</scope>
    <source>
        <strain evidence="3 4">EbB</strain>
    </source>
</reference>
<feature type="transmembrane region" description="Helical" evidence="1">
    <location>
        <begin position="480"/>
        <end position="500"/>
    </location>
</feature>
<keyword evidence="1" id="KW-1133">Transmembrane helix</keyword>
<feature type="transmembrane region" description="Helical" evidence="1">
    <location>
        <begin position="415"/>
        <end position="434"/>
    </location>
</feature>
<feature type="domain" description="VanZ-like" evidence="2">
    <location>
        <begin position="15"/>
        <end position="133"/>
    </location>
</feature>
<feature type="transmembrane region" description="Helical" evidence="1">
    <location>
        <begin position="296"/>
        <end position="320"/>
    </location>
</feature>
<dbReference type="PANTHER" id="PTHR36834">
    <property type="entry name" value="MEMBRANE PROTEIN-RELATED"/>
    <property type="match status" value="1"/>
</dbReference>
<sequence>MKNSLLIACVVYTIFVVYGSLVPWQFNSISLSDAWFRFHNIEYLTLGIASRADWVANILLFIPLAFLWLGTFSLRQQIVGRCVSSVFVLIVSFLLCSTIEFTQLFFPPRTVSLNDIIAETLGAIIGVFAWWVFGERFANWLKNWQINKRNSVPYLQIYLGSMFFYSVMPLDLTLSPVEFYHKWHEGRVVLLPFYGLKGEAFRDIYDCLSDVILWVPIPWLWYKLKPLGKVDLLKRVFFSAAIIEFFQLFVYSRVTDITDIFLALVGGFIGVQLIALGSSGLALVGSGNGLKNHHSYTVLYACLAYFLWILVVGFVFLYPYDFEWSYLRLSAWSDRFLRVPFYAYYYGTEFRAITEVFHKILFFMPLGFIGYAFQPVNSRNQSSIFVLAVIVMTALSIEFAQLFLPNKNVDITDVILEVFGGYIGYSVLQLLRLNRPSLPEPKNKLENEVLFAISRGRTNFAEGSASVSRPRNITSYRSRIPLFLLAVGSVFVNFGTLIFISGSEAMPYNIRELFAKEYPIISALGITILIYWCFAYPLFALMNFLKNDRAEVFFYARFLAVHALIAWILVRLIVPLESIHDVLGSPILSIPEELELAFRFLGLFGVYSLIALTATHTALFWVVSSRQLVRLFVLGFFWILLLLPFGYWIVVIEAATDNLTELMTNSGHSFAVICIGIYFFLVGWLGSSILFLTVFNKNRRIIVTGFVFIISFPIGYQLLSWGTEQFILKYDTVFSAMQFLLSADRNHLISGDILRARFFAAHFGLVSLVFMAQAPLCMIFRNIVASKYSAKLNGQRGV</sequence>
<feature type="transmembrane region" description="Helical" evidence="1">
    <location>
        <begin position="260"/>
        <end position="284"/>
    </location>
</feature>
<feature type="transmembrane region" description="Helical" evidence="1">
    <location>
        <begin position="385"/>
        <end position="403"/>
    </location>
</feature>
<feature type="transmembrane region" description="Helical" evidence="1">
    <location>
        <begin position="554"/>
        <end position="576"/>
    </location>
</feature>
<feature type="transmembrane region" description="Helical" evidence="1">
    <location>
        <begin position="86"/>
        <end position="106"/>
    </location>
</feature>
<dbReference type="Pfam" id="PF04892">
    <property type="entry name" value="VanZ"/>
    <property type="match status" value="3"/>
</dbReference>
<feature type="transmembrane region" description="Helical" evidence="1">
    <location>
        <begin position="356"/>
        <end position="373"/>
    </location>
</feature>
<feature type="transmembrane region" description="Helical" evidence="1">
    <location>
        <begin position="670"/>
        <end position="694"/>
    </location>
</feature>
<dbReference type="Proteomes" id="UP000641152">
    <property type="component" value="Unassembled WGS sequence"/>
</dbReference>
<feature type="domain" description="VanZ-like" evidence="2">
    <location>
        <begin position="307"/>
        <end position="431"/>
    </location>
</feature>
<dbReference type="NCBIfam" id="NF037970">
    <property type="entry name" value="vanZ_1"/>
    <property type="match status" value="2"/>
</dbReference>
<feature type="transmembrane region" description="Helical" evidence="1">
    <location>
        <begin position="701"/>
        <end position="719"/>
    </location>
</feature>
<keyword evidence="1" id="KW-0472">Membrane</keyword>
<comment type="caution">
    <text evidence="3">The sequence shown here is derived from an EMBL/GenBank/DDBJ whole genome shotgun (WGS) entry which is preliminary data.</text>
</comment>
<name>A0ABR9DCA9_9GAMM</name>
<dbReference type="InterPro" id="IPR053150">
    <property type="entry name" value="Teicoplanin_resist-assoc"/>
</dbReference>